<feature type="transmembrane region" description="Helical" evidence="7">
    <location>
        <begin position="231"/>
        <end position="257"/>
    </location>
</feature>
<dbReference type="eggNOG" id="COG1914">
    <property type="taxonomic scope" value="Bacteria"/>
</dbReference>
<dbReference type="PANTHER" id="PTHR11706:SF33">
    <property type="entry name" value="NATURAL RESISTANCE-ASSOCIATED MACROPHAGE PROTEIN 2"/>
    <property type="match status" value="1"/>
</dbReference>
<feature type="transmembrane region" description="Helical" evidence="7">
    <location>
        <begin position="348"/>
        <end position="373"/>
    </location>
</feature>
<dbReference type="GO" id="GO:0015293">
    <property type="term" value="F:symporter activity"/>
    <property type="evidence" value="ECO:0007669"/>
    <property type="project" value="UniProtKB-KW"/>
</dbReference>
<evidence type="ECO:0000256" key="2">
    <source>
        <dbReference type="ARBA" id="ARBA00022448"/>
    </source>
</evidence>
<gene>
    <name evidence="8" type="ordered locus">Acid_6728</name>
</gene>
<sequence length="415" mass="45478" precursor="true">MRKLLSRFRYHLVVFFAVLGPGFITAVVDNDSGGIFTYSAAGARFGYLPLWTLLPITIVLIITQEMCSRMGAVTGKGLSDLIREEFGLRITFLLMGVLVLANMTNVMAEFAGVASSLELFHISRYISVPLAAIAVWFVVVKGNYQSVEKIFLFACVFYVTYVISGFLVKPDWKEAAINSVKPVLMLEPGYIYMLIGMVGTTIAPWMQFYLQAAVVEKGITAKEYKQSRVEVVVGCIMTSVIAFFIIVACAGAIYTVRPRDIQDASEAALGLKPFGEYAFLLFSAGLFNASIFAACILPLSTAYSVCEGLGFEAGVNKRMKEAPIFYGLYTLLIAVGAGVILIPKFPLVQMILLSQVLNGILLPFVLIFMVLLINKHELMGEWTNSRAANLVSWITVVIMIGLTLALVGITVRGMH</sequence>
<dbReference type="EMBL" id="CP000473">
    <property type="protein sequence ID" value="ABJ87649.1"/>
    <property type="molecule type" value="Genomic_DNA"/>
</dbReference>
<feature type="transmembrane region" description="Helical" evidence="7">
    <location>
        <begin position="324"/>
        <end position="342"/>
    </location>
</feature>
<evidence type="ECO:0000256" key="3">
    <source>
        <dbReference type="ARBA" id="ARBA00022692"/>
    </source>
</evidence>
<dbReference type="PANTHER" id="PTHR11706">
    <property type="entry name" value="SOLUTE CARRIER PROTEIN FAMILY 11 MEMBER"/>
    <property type="match status" value="1"/>
</dbReference>
<dbReference type="OrthoDB" id="141480at2"/>
<feature type="transmembrane region" description="Helical" evidence="7">
    <location>
        <begin position="48"/>
        <end position="66"/>
    </location>
</feature>
<proteinExistence type="predicted"/>
<evidence type="ECO:0000256" key="5">
    <source>
        <dbReference type="ARBA" id="ARBA00022989"/>
    </source>
</evidence>
<feature type="transmembrane region" description="Helical" evidence="7">
    <location>
        <begin position="277"/>
        <end position="303"/>
    </location>
</feature>
<feature type="transmembrane region" description="Helical" evidence="7">
    <location>
        <begin position="189"/>
        <end position="210"/>
    </location>
</feature>
<feature type="transmembrane region" description="Helical" evidence="7">
    <location>
        <begin position="86"/>
        <end position="107"/>
    </location>
</feature>
<dbReference type="HOGENOM" id="CLU_020088_6_1_0"/>
<keyword evidence="3 7" id="KW-0812">Transmembrane</keyword>
<dbReference type="InterPro" id="IPR001046">
    <property type="entry name" value="NRAMP_fam"/>
</dbReference>
<feature type="transmembrane region" description="Helical" evidence="7">
    <location>
        <begin position="150"/>
        <end position="169"/>
    </location>
</feature>
<keyword evidence="5 7" id="KW-1133">Transmembrane helix</keyword>
<keyword evidence="6 7" id="KW-0472">Membrane</keyword>
<feature type="transmembrane region" description="Helical" evidence="7">
    <location>
        <begin position="12"/>
        <end position="28"/>
    </location>
</feature>
<dbReference type="GO" id="GO:0034755">
    <property type="term" value="P:iron ion transmembrane transport"/>
    <property type="evidence" value="ECO:0007669"/>
    <property type="project" value="TreeGrafter"/>
</dbReference>
<comment type="subcellular location">
    <subcellularLocation>
        <location evidence="1">Membrane</location>
        <topology evidence="1">Multi-pass membrane protein</topology>
    </subcellularLocation>
</comment>
<name>Q01RS1_SOLUE</name>
<keyword evidence="4" id="KW-0769">Symport</keyword>
<dbReference type="Pfam" id="PF01566">
    <property type="entry name" value="Nramp"/>
    <property type="match status" value="1"/>
</dbReference>
<dbReference type="GO" id="GO:0005384">
    <property type="term" value="F:manganese ion transmembrane transporter activity"/>
    <property type="evidence" value="ECO:0007669"/>
    <property type="project" value="TreeGrafter"/>
</dbReference>
<protein>
    <submittedName>
        <fullName evidence="8">Natural resistance-associated macrophage protein</fullName>
    </submittedName>
</protein>
<evidence type="ECO:0000256" key="6">
    <source>
        <dbReference type="ARBA" id="ARBA00023136"/>
    </source>
</evidence>
<dbReference type="KEGG" id="sus:Acid_6728"/>
<evidence type="ECO:0000256" key="4">
    <source>
        <dbReference type="ARBA" id="ARBA00022847"/>
    </source>
</evidence>
<dbReference type="AlphaFoldDB" id="Q01RS1"/>
<accession>Q01RS1</accession>
<dbReference type="GO" id="GO:0015086">
    <property type="term" value="F:cadmium ion transmembrane transporter activity"/>
    <property type="evidence" value="ECO:0007669"/>
    <property type="project" value="TreeGrafter"/>
</dbReference>
<dbReference type="InParanoid" id="Q01RS1"/>
<reference evidence="8" key="1">
    <citation type="submission" date="2006-10" db="EMBL/GenBank/DDBJ databases">
        <title>Complete sequence of Solibacter usitatus Ellin6076.</title>
        <authorList>
            <consortium name="US DOE Joint Genome Institute"/>
            <person name="Copeland A."/>
            <person name="Lucas S."/>
            <person name="Lapidus A."/>
            <person name="Barry K."/>
            <person name="Detter J.C."/>
            <person name="Glavina del Rio T."/>
            <person name="Hammon N."/>
            <person name="Israni S."/>
            <person name="Dalin E."/>
            <person name="Tice H."/>
            <person name="Pitluck S."/>
            <person name="Thompson L.S."/>
            <person name="Brettin T."/>
            <person name="Bruce D."/>
            <person name="Han C."/>
            <person name="Tapia R."/>
            <person name="Gilna P."/>
            <person name="Schmutz J."/>
            <person name="Larimer F."/>
            <person name="Land M."/>
            <person name="Hauser L."/>
            <person name="Kyrpides N."/>
            <person name="Mikhailova N."/>
            <person name="Janssen P.H."/>
            <person name="Kuske C.R."/>
            <person name="Richardson P."/>
        </authorList>
    </citation>
    <scope>NUCLEOTIDE SEQUENCE</scope>
    <source>
        <strain evidence="8">Ellin6076</strain>
    </source>
</reference>
<evidence type="ECO:0000256" key="7">
    <source>
        <dbReference type="SAM" id="Phobius"/>
    </source>
</evidence>
<feature type="transmembrane region" description="Helical" evidence="7">
    <location>
        <begin position="119"/>
        <end position="138"/>
    </location>
</feature>
<organism evidence="8">
    <name type="scientific">Solibacter usitatus (strain Ellin6076)</name>
    <dbReference type="NCBI Taxonomy" id="234267"/>
    <lineage>
        <taxon>Bacteria</taxon>
        <taxon>Pseudomonadati</taxon>
        <taxon>Acidobacteriota</taxon>
        <taxon>Terriglobia</taxon>
        <taxon>Bryobacterales</taxon>
        <taxon>Solibacteraceae</taxon>
        <taxon>Candidatus Solibacter</taxon>
    </lineage>
</organism>
<keyword evidence="2" id="KW-0813">Transport</keyword>
<evidence type="ECO:0000313" key="8">
    <source>
        <dbReference type="EMBL" id="ABJ87649.1"/>
    </source>
</evidence>
<feature type="transmembrane region" description="Helical" evidence="7">
    <location>
        <begin position="393"/>
        <end position="411"/>
    </location>
</feature>
<dbReference type="STRING" id="234267.Acid_6728"/>
<dbReference type="GO" id="GO:0005886">
    <property type="term" value="C:plasma membrane"/>
    <property type="evidence" value="ECO:0007669"/>
    <property type="project" value="TreeGrafter"/>
</dbReference>
<evidence type="ECO:0000256" key="1">
    <source>
        <dbReference type="ARBA" id="ARBA00004141"/>
    </source>
</evidence>